<protein>
    <submittedName>
        <fullName evidence="3">Uncharacterized protein</fullName>
    </submittedName>
</protein>
<name>A0A2C9LH83_BIOGL</name>
<reference evidence="3" key="1">
    <citation type="submission" date="2020-05" db="UniProtKB">
        <authorList>
            <consortium name="EnsemblMetazoa"/>
        </authorList>
    </citation>
    <scope>IDENTIFICATION</scope>
    <source>
        <strain evidence="3">BB02</strain>
    </source>
</reference>
<keyword evidence="1" id="KW-0813">Transport</keyword>
<dbReference type="STRING" id="6526.A0A2C9LH83"/>
<accession>A0A2C9LH83</accession>
<dbReference type="EnsemblMetazoa" id="BGLB031171-RA">
    <property type="protein sequence ID" value="BGLB031171-PA"/>
    <property type="gene ID" value="BGLB031171"/>
</dbReference>
<dbReference type="VEuPathDB" id="VectorBase:BGLAX_034864"/>
<gene>
    <name evidence="3" type="primary">106077484</name>
</gene>
<dbReference type="PANTHER" id="PTHR12266:SF0">
    <property type="entry name" value="MITOCHONDRIAL SODIUM_CALCIUM EXCHANGER PROTEIN"/>
    <property type="match status" value="1"/>
</dbReference>
<keyword evidence="2" id="KW-0472">Membrane</keyword>
<organism evidence="3 4">
    <name type="scientific">Biomphalaria glabrata</name>
    <name type="common">Bloodfluke planorb</name>
    <name type="synonym">Freshwater snail</name>
    <dbReference type="NCBI Taxonomy" id="6526"/>
    <lineage>
        <taxon>Eukaryota</taxon>
        <taxon>Metazoa</taxon>
        <taxon>Spiralia</taxon>
        <taxon>Lophotrochozoa</taxon>
        <taxon>Mollusca</taxon>
        <taxon>Gastropoda</taxon>
        <taxon>Heterobranchia</taxon>
        <taxon>Euthyneura</taxon>
        <taxon>Panpulmonata</taxon>
        <taxon>Hygrophila</taxon>
        <taxon>Lymnaeoidea</taxon>
        <taxon>Planorbidae</taxon>
        <taxon>Biomphalaria</taxon>
    </lineage>
</organism>
<feature type="transmembrane region" description="Helical" evidence="2">
    <location>
        <begin position="62"/>
        <end position="84"/>
    </location>
</feature>
<dbReference type="GO" id="GO:0016020">
    <property type="term" value="C:membrane"/>
    <property type="evidence" value="ECO:0007669"/>
    <property type="project" value="TreeGrafter"/>
</dbReference>
<dbReference type="Proteomes" id="UP000076420">
    <property type="component" value="Unassembled WGS sequence"/>
</dbReference>
<dbReference type="InterPro" id="IPR051359">
    <property type="entry name" value="CaCA_antiporter"/>
</dbReference>
<keyword evidence="2" id="KW-1133">Transmembrane helix</keyword>
<dbReference type="KEGG" id="bgt:106077484"/>
<dbReference type="GO" id="GO:0006874">
    <property type="term" value="P:intracellular calcium ion homeostasis"/>
    <property type="evidence" value="ECO:0007669"/>
    <property type="project" value="TreeGrafter"/>
</dbReference>
<keyword evidence="2" id="KW-0812">Transmembrane</keyword>
<proteinExistence type="predicted"/>
<evidence type="ECO:0000313" key="3">
    <source>
        <dbReference type="EnsemblMetazoa" id="BGLB031171-PA"/>
    </source>
</evidence>
<evidence type="ECO:0000256" key="2">
    <source>
        <dbReference type="SAM" id="Phobius"/>
    </source>
</evidence>
<dbReference type="GO" id="GO:0005432">
    <property type="term" value="F:calcium:sodium antiporter activity"/>
    <property type="evidence" value="ECO:0007669"/>
    <property type="project" value="TreeGrafter"/>
</dbReference>
<dbReference type="PANTHER" id="PTHR12266">
    <property type="entry name" value="NA+/CA2+ K+ INDEPENDENT EXCHANGER"/>
    <property type="match status" value="1"/>
</dbReference>
<dbReference type="VEuPathDB" id="VectorBase:BGLB031171"/>
<feature type="transmembrane region" description="Helical" evidence="2">
    <location>
        <begin position="90"/>
        <end position="109"/>
    </location>
</feature>
<evidence type="ECO:0000256" key="1">
    <source>
        <dbReference type="ARBA" id="ARBA00022448"/>
    </source>
</evidence>
<sequence>MFADFLHEINPVDLQEWKVRRIFGKIYEIFKSPLVLLLKLTVPVVSEGPEDGQDEMRNWNKLLNCVHVFTAPVCAMFTTGVGFTKIGSVFPVYGLVMIISAVLFVAVYVTSKRDHRPVYHTVSFVMLVGNFE</sequence>
<evidence type="ECO:0000313" key="4">
    <source>
        <dbReference type="Proteomes" id="UP000076420"/>
    </source>
</evidence>
<dbReference type="AlphaFoldDB" id="A0A2C9LH83"/>